<accession>A0A284QN55</accession>
<dbReference type="Proteomes" id="UP000219338">
    <property type="component" value="Unassembled WGS sequence"/>
</dbReference>
<evidence type="ECO:0000313" key="2">
    <source>
        <dbReference type="EMBL" id="SJK97903.1"/>
    </source>
</evidence>
<gene>
    <name evidence="2" type="ORF">ARMOST_01159</name>
</gene>
<evidence type="ECO:0000256" key="1">
    <source>
        <dbReference type="SAM" id="Phobius"/>
    </source>
</evidence>
<dbReference type="EMBL" id="FUEG01000001">
    <property type="protein sequence ID" value="SJK97903.1"/>
    <property type="molecule type" value="Genomic_DNA"/>
</dbReference>
<keyword evidence="3" id="KW-1185">Reference proteome</keyword>
<protein>
    <submittedName>
        <fullName evidence="2">Uncharacterized protein</fullName>
    </submittedName>
</protein>
<keyword evidence="1" id="KW-1133">Transmembrane helix</keyword>
<evidence type="ECO:0000313" key="3">
    <source>
        <dbReference type="Proteomes" id="UP000219338"/>
    </source>
</evidence>
<feature type="transmembrane region" description="Helical" evidence="1">
    <location>
        <begin position="123"/>
        <end position="142"/>
    </location>
</feature>
<proteinExistence type="predicted"/>
<dbReference type="AlphaFoldDB" id="A0A284QN55"/>
<name>A0A284QN55_ARMOS</name>
<reference evidence="3" key="1">
    <citation type="journal article" date="2017" name="Nat. Ecol. Evol.">
        <title>Genome expansion and lineage-specific genetic innovations in the forest pathogenic fungi Armillaria.</title>
        <authorList>
            <person name="Sipos G."/>
            <person name="Prasanna A.N."/>
            <person name="Walter M.C."/>
            <person name="O'Connor E."/>
            <person name="Balint B."/>
            <person name="Krizsan K."/>
            <person name="Kiss B."/>
            <person name="Hess J."/>
            <person name="Varga T."/>
            <person name="Slot J."/>
            <person name="Riley R."/>
            <person name="Boka B."/>
            <person name="Rigling D."/>
            <person name="Barry K."/>
            <person name="Lee J."/>
            <person name="Mihaltcheva S."/>
            <person name="LaButti K."/>
            <person name="Lipzen A."/>
            <person name="Waldron R."/>
            <person name="Moloney N.M."/>
            <person name="Sperisen C."/>
            <person name="Kredics L."/>
            <person name="Vagvoelgyi C."/>
            <person name="Patrignani A."/>
            <person name="Fitzpatrick D."/>
            <person name="Nagy I."/>
            <person name="Doyle S."/>
            <person name="Anderson J.B."/>
            <person name="Grigoriev I.V."/>
            <person name="Gueldener U."/>
            <person name="Muensterkoetter M."/>
            <person name="Nagy L.G."/>
        </authorList>
    </citation>
    <scope>NUCLEOTIDE SEQUENCE [LARGE SCALE GENOMIC DNA]</scope>
    <source>
        <strain evidence="3">C18/9</strain>
    </source>
</reference>
<dbReference type="OrthoDB" id="3041538at2759"/>
<keyword evidence="1" id="KW-0472">Membrane</keyword>
<organism evidence="2 3">
    <name type="scientific">Armillaria ostoyae</name>
    <name type="common">Armillaria root rot fungus</name>
    <dbReference type="NCBI Taxonomy" id="47428"/>
    <lineage>
        <taxon>Eukaryota</taxon>
        <taxon>Fungi</taxon>
        <taxon>Dikarya</taxon>
        <taxon>Basidiomycota</taxon>
        <taxon>Agaricomycotina</taxon>
        <taxon>Agaricomycetes</taxon>
        <taxon>Agaricomycetidae</taxon>
        <taxon>Agaricales</taxon>
        <taxon>Marasmiineae</taxon>
        <taxon>Physalacriaceae</taxon>
        <taxon>Armillaria</taxon>
    </lineage>
</organism>
<sequence length="244" mass="26783">MSATPDPTTKTDASVNAAPFCFINNCSSNALRIVETLISRNRSSTSRYIITQPSAPIASSPSDIVYCLRIITMMIYRHFLQAHVGFTVKKTSIPSVRALLEHTRHEELPIYRRIGFRISPSPSFLLSMVFLLFSIQFLHLLLKCSAEDTGTTSSTAIASPTASSSPDSDSRRLKFILIGLFCGAAVLSLVVAILLAMCCRARKRGISNEDDTVMANKILDKWEGVRTDSNSPGKISRTASENTF</sequence>
<keyword evidence="1" id="KW-0812">Transmembrane</keyword>
<feature type="transmembrane region" description="Helical" evidence="1">
    <location>
        <begin position="175"/>
        <end position="197"/>
    </location>
</feature>